<dbReference type="InterPro" id="IPR024298">
    <property type="entry name" value="Sec16_Sec23-bd"/>
</dbReference>
<dbReference type="FunCoup" id="A0A1Z5KQV9">
    <property type="interactions" value="256"/>
</dbReference>
<evidence type="ECO:0000256" key="1">
    <source>
        <dbReference type="ARBA" id="ARBA00004240"/>
    </source>
</evidence>
<evidence type="ECO:0000313" key="13">
    <source>
        <dbReference type="Proteomes" id="UP000198406"/>
    </source>
</evidence>
<feature type="compositionally biased region" description="Low complexity" evidence="10">
    <location>
        <begin position="771"/>
        <end position="788"/>
    </location>
</feature>
<evidence type="ECO:0000313" key="12">
    <source>
        <dbReference type="EMBL" id="GAX28567.1"/>
    </source>
</evidence>
<dbReference type="PANTHER" id="PTHR13923:SF11">
    <property type="entry name" value="SECRETORY 31, ISOFORM D"/>
    <property type="match status" value="1"/>
</dbReference>
<dbReference type="PROSITE" id="PS01159">
    <property type="entry name" value="WW_DOMAIN_1"/>
    <property type="match status" value="1"/>
</dbReference>
<feature type="domain" description="WW" evidence="11">
    <location>
        <begin position="793"/>
        <end position="827"/>
    </location>
</feature>
<dbReference type="GO" id="GO:0007029">
    <property type="term" value="P:endoplasmic reticulum organization"/>
    <property type="evidence" value="ECO:0007669"/>
    <property type="project" value="TreeGrafter"/>
</dbReference>
<dbReference type="InterPro" id="IPR019775">
    <property type="entry name" value="WD40_repeat_CS"/>
</dbReference>
<dbReference type="GO" id="GO:0015031">
    <property type="term" value="P:protein transport"/>
    <property type="evidence" value="ECO:0007669"/>
    <property type="project" value="UniProtKB-KW"/>
</dbReference>
<dbReference type="Gene3D" id="2.130.10.10">
    <property type="entry name" value="YVTN repeat-like/Quinoprotein amine dehydrogenase"/>
    <property type="match status" value="1"/>
</dbReference>
<dbReference type="Pfam" id="PF12931">
    <property type="entry name" value="TPR_Sec16"/>
    <property type="match status" value="1"/>
</dbReference>
<dbReference type="Pfam" id="PF00400">
    <property type="entry name" value="WD40"/>
    <property type="match status" value="2"/>
</dbReference>
<dbReference type="PROSITE" id="PS50020">
    <property type="entry name" value="WW_DOMAIN_2"/>
    <property type="match status" value="1"/>
</dbReference>
<evidence type="ECO:0000256" key="4">
    <source>
        <dbReference type="ARBA" id="ARBA00022574"/>
    </source>
</evidence>
<reference evidence="12 13" key="1">
    <citation type="journal article" date="2015" name="Plant Cell">
        <title>Oil accumulation by the oleaginous diatom Fistulifera solaris as revealed by the genome and transcriptome.</title>
        <authorList>
            <person name="Tanaka T."/>
            <person name="Maeda Y."/>
            <person name="Veluchamy A."/>
            <person name="Tanaka M."/>
            <person name="Abida H."/>
            <person name="Marechal E."/>
            <person name="Bowler C."/>
            <person name="Muto M."/>
            <person name="Sunaga Y."/>
            <person name="Tanaka M."/>
            <person name="Yoshino T."/>
            <person name="Taniguchi T."/>
            <person name="Fukuda Y."/>
            <person name="Nemoto M."/>
            <person name="Matsumoto M."/>
            <person name="Wong P.S."/>
            <person name="Aburatani S."/>
            <person name="Fujibuchi W."/>
        </authorList>
    </citation>
    <scope>NUCLEOTIDE SEQUENCE [LARGE SCALE GENOMIC DNA]</scope>
    <source>
        <strain evidence="12 13">JPCC DA0580</strain>
    </source>
</reference>
<name>A0A1Z5KQV9_FISSO</name>
<dbReference type="CDD" id="cd00201">
    <property type="entry name" value="WW"/>
    <property type="match status" value="1"/>
</dbReference>
<feature type="compositionally biased region" description="Polar residues" evidence="10">
    <location>
        <begin position="749"/>
        <end position="770"/>
    </location>
</feature>
<dbReference type="Proteomes" id="UP000198406">
    <property type="component" value="Unassembled WGS sequence"/>
</dbReference>
<dbReference type="InterPro" id="IPR015943">
    <property type="entry name" value="WD40/YVTN_repeat-like_dom_sf"/>
</dbReference>
<gene>
    <name evidence="12" type="ORF">FisN_1Hh643</name>
</gene>
<evidence type="ECO:0000256" key="6">
    <source>
        <dbReference type="ARBA" id="ARBA00022824"/>
    </source>
</evidence>
<accession>A0A1Z5KQV9</accession>
<dbReference type="Gene3D" id="1.25.40.1030">
    <property type="match status" value="1"/>
</dbReference>
<dbReference type="SMART" id="SM00320">
    <property type="entry name" value="WD40"/>
    <property type="match status" value="5"/>
</dbReference>
<dbReference type="PROSITE" id="PS50082">
    <property type="entry name" value="WD_REPEATS_2"/>
    <property type="match status" value="2"/>
</dbReference>
<dbReference type="InterPro" id="IPR036322">
    <property type="entry name" value="WD40_repeat_dom_sf"/>
</dbReference>
<dbReference type="PROSITE" id="PS50294">
    <property type="entry name" value="WD_REPEATS_REGION"/>
    <property type="match status" value="1"/>
</dbReference>
<dbReference type="OrthoDB" id="542917at2759"/>
<dbReference type="InterPro" id="IPR001202">
    <property type="entry name" value="WW_dom"/>
</dbReference>
<evidence type="ECO:0000256" key="2">
    <source>
        <dbReference type="ARBA" id="ARBA00009358"/>
    </source>
</evidence>
<keyword evidence="13" id="KW-1185">Reference proteome</keyword>
<dbReference type="PROSITE" id="PS00678">
    <property type="entry name" value="WD_REPEATS_1"/>
    <property type="match status" value="1"/>
</dbReference>
<evidence type="ECO:0000256" key="5">
    <source>
        <dbReference type="ARBA" id="ARBA00022737"/>
    </source>
</evidence>
<dbReference type="GO" id="GO:0070971">
    <property type="term" value="C:endoplasmic reticulum exit site"/>
    <property type="evidence" value="ECO:0007669"/>
    <property type="project" value="TreeGrafter"/>
</dbReference>
<dbReference type="SUPFAM" id="SSF50978">
    <property type="entry name" value="WD40 repeat-like"/>
    <property type="match status" value="1"/>
</dbReference>
<dbReference type="InParanoid" id="A0A1Z5KQV9"/>
<evidence type="ECO:0000256" key="8">
    <source>
        <dbReference type="ARBA" id="ARBA00022927"/>
    </source>
</evidence>
<evidence type="ECO:0000256" key="9">
    <source>
        <dbReference type="PROSITE-ProRule" id="PRU00221"/>
    </source>
</evidence>
<keyword evidence="7" id="KW-0931">ER-Golgi transport</keyword>
<dbReference type="InterPro" id="IPR001680">
    <property type="entry name" value="WD40_rpt"/>
</dbReference>
<sequence>MSSTKIAELEDRSACAAWSPVSSYGSLIALGTKDSGGVSFDQDTGGTLELYDSEKNDIVGSLVTAARFSSLLWVTATVAYPAGLIVGGMADGTLQIWDAHAMLEGTDASVGSVSLESTNPVTALAASPLDTLNICAGTSSGQVVVLDLSSQPFQCKDPAPGHKHKSAAVTAVAWNSQVAHIVATGSAEGTVTVWDLASGKPWCEIATGSAVADVHWNPTQGLYLVTASAEDRNPVLLLWDLRSSTSMPLATLTGHQSGILKTAWCPHDDALLLSCARDHRTILWDLYTLQPLADLPVDSTAVAQPQQQQSANPSALFASKSLNDQHLLRYFVQWSTIKRGVALTCSLDRKVQVHSILALANKSGRPPAWMKPKSFVSTGFGGLLVSSAPNNVVSISCVSEDVALVKRAIDIETSLAYGSPADFCASRTGHPWGFLSVIFASNARQELLHHLKLDANEIAAAAENLCQDLSKSSEHSLPLPPDRASKHRGMTPQVTNIVQKAMMVGNFEAAVECCFQAGNFVDALLLASCGGSELWSKTQERYFAQETNNKPYLPIARAILQANGLSDWVSESDLKDWQQTLAILATYGQSEEFPLLCTLLGNRLSQQGELESATDCFICALNLTDAVPYWQLQMERKAISLEEFCLRVFILQQATPQTPIPESVAINFFEYAFSLSQQGLLATAAKYCAMGGDSESNRQLKDRLYRSRASPRCLAAMKNVPPEFPYSAMNLTTSAGQYLVNPLREQQEQQHNAEVYSQTSSHQNFPQQTESVQSSQQPYQQPSTQNGQNYGSDELPDGWVALVDPSSGMTYYANQNTGETTWEKPQPLITQQPSQQQPYATSKAAVTPSKREAVVAKYGDGFVTSASHPELASQYGNVGTSNPYKGTERPGIAVVGGGQKPPISGTLNFDNFELTADHHEIKDSLLGLVDALRNNAQLNPVEKRQLAETEKAIAILVKKMARGELAEDTTSKVYSMVGAVNNSDLVSASLVQTDLANHDWRDHKDWLKGIKLLIQLGVKKFT</sequence>
<dbReference type="InterPro" id="IPR036020">
    <property type="entry name" value="WW_dom_sf"/>
</dbReference>
<dbReference type="GO" id="GO:0030127">
    <property type="term" value="C:COPII vesicle coat"/>
    <property type="evidence" value="ECO:0007669"/>
    <property type="project" value="TreeGrafter"/>
</dbReference>
<comment type="subcellular location">
    <subcellularLocation>
        <location evidence="1">Endoplasmic reticulum</location>
    </subcellularLocation>
</comment>
<dbReference type="GO" id="GO:0005198">
    <property type="term" value="F:structural molecule activity"/>
    <property type="evidence" value="ECO:0007669"/>
    <property type="project" value="TreeGrafter"/>
</dbReference>
<evidence type="ECO:0000256" key="10">
    <source>
        <dbReference type="SAM" id="MobiDB-lite"/>
    </source>
</evidence>
<proteinExistence type="inferred from homology"/>
<feature type="repeat" description="WD" evidence="9">
    <location>
        <begin position="162"/>
        <end position="200"/>
    </location>
</feature>
<protein>
    <submittedName>
        <fullName evidence="12">Protein transport protein SEC31</fullName>
    </submittedName>
</protein>
<dbReference type="InterPro" id="IPR040251">
    <property type="entry name" value="SEC31-like"/>
</dbReference>
<organism evidence="12 13">
    <name type="scientific">Fistulifera solaris</name>
    <name type="common">Oleaginous diatom</name>
    <dbReference type="NCBI Taxonomy" id="1519565"/>
    <lineage>
        <taxon>Eukaryota</taxon>
        <taxon>Sar</taxon>
        <taxon>Stramenopiles</taxon>
        <taxon>Ochrophyta</taxon>
        <taxon>Bacillariophyta</taxon>
        <taxon>Bacillariophyceae</taxon>
        <taxon>Bacillariophycidae</taxon>
        <taxon>Naviculales</taxon>
        <taxon>Naviculaceae</taxon>
        <taxon>Fistulifera</taxon>
    </lineage>
</organism>
<feature type="repeat" description="WD" evidence="9">
    <location>
        <begin position="252"/>
        <end position="294"/>
    </location>
</feature>
<comment type="caution">
    <text evidence="12">The sequence shown here is derived from an EMBL/GenBank/DDBJ whole genome shotgun (WGS) entry which is preliminary data.</text>
</comment>
<dbReference type="Pfam" id="PF00397">
    <property type="entry name" value="WW"/>
    <property type="match status" value="1"/>
</dbReference>
<dbReference type="EMBL" id="BDSP01000277">
    <property type="protein sequence ID" value="GAX28567.1"/>
    <property type="molecule type" value="Genomic_DNA"/>
</dbReference>
<keyword evidence="4 9" id="KW-0853">WD repeat</keyword>
<dbReference type="SUPFAM" id="SSF51045">
    <property type="entry name" value="WW domain"/>
    <property type="match status" value="1"/>
</dbReference>
<dbReference type="SMART" id="SM00456">
    <property type="entry name" value="WW"/>
    <property type="match status" value="1"/>
</dbReference>
<feature type="region of interest" description="Disordered" evidence="10">
    <location>
        <begin position="747"/>
        <end position="801"/>
    </location>
</feature>
<keyword evidence="6" id="KW-0256">Endoplasmic reticulum</keyword>
<evidence type="ECO:0000256" key="3">
    <source>
        <dbReference type="ARBA" id="ARBA00022448"/>
    </source>
</evidence>
<dbReference type="Gene3D" id="1.20.940.10">
    <property type="entry name" value="Functional domain of the splicing factor Prp18"/>
    <property type="match status" value="1"/>
</dbReference>
<keyword evidence="8" id="KW-0653">Protein transport</keyword>
<comment type="similarity">
    <text evidence="2">Belongs to the WD repeat SEC31 family.</text>
</comment>
<dbReference type="AlphaFoldDB" id="A0A1Z5KQV9"/>
<keyword evidence="5" id="KW-0677">Repeat</keyword>
<keyword evidence="3" id="KW-0813">Transport</keyword>
<evidence type="ECO:0000256" key="7">
    <source>
        <dbReference type="ARBA" id="ARBA00022892"/>
    </source>
</evidence>
<dbReference type="GO" id="GO:0090110">
    <property type="term" value="P:COPII-coated vesicle cargo loading"/>
    <property type="evidence" value="ECO:0007669"/>
    <property type="project" value="TreeGrafter"/>
</dbReference>
<dbReference type="PANTHER" id="PTHR13923">
    <property type="entry name" value="SEC31-RELATED PROTEIN"/>
    <property type="match status" value="1"/>
</dbReference>
<dbReference type="Gene3D" id="2.20.70.10">
    <property type="match status" value="1"/>
</dbReference>
<evidence type="ECO:0000259" key="11">
    <source>
        <dbReference type="PROSITE" id="PS50020"/>
    </source>
</evidence>